<protein>
    <recommendedName>
        <fullName evidence="6">RING-type domain-containing protein</fullName>
    </recommendedName>
</protein>
<dbReference type="Gene3D" id="3.30.40.10">
    <property type="entry name" value="Zinc/RING finger domain, C3HC4 (zinc finger)"/>
    <property type="match status" value="1"/>
</dbReference>
<evidence type="ECO:0000256" key="4">
    <source>
        <dbReference type="PROSITE-ProRule" id="PRU00175"/>
    </source>
</evidence>
<dbReference type="Pfam" id="PF13639">
    <property type="entry name" value="zf-RING_2"/>
    <property type="match status" value="1"/>
</dbReference>
<dbReference type="InterPro" id="IPR001841">
    <property type="entry name" value="Znf_RING"/>
</dbReference>
<dbReference type="CDD" id="cd16454">
    <property type="entry name" value="RING-H2_PA-TM-RING"/>
    <property type="match status" value="1"/>
</dbReference>
<dbReference type="AlphaFoldDB" id="F4PUC3"/>
<evidence type="ECO:0000256" key="5">
    <source>
        <dbReference type="SAM" id="MobiDB-lite"/>
    </source>
</evidence>
<dbReference type="SMART" id="SM00184">
    <property type="entry name" value="RING"/>
    <property type="match status" value="1"/>
</dbReference>
<dbReference type="EMBL" id="GL883010">
    <property type="protein sequence ID" value="EGG21838.1"/>
    <property type="molecule type" value="Genomic_DNA"/>
</dbReference>
<dbReference type="OMA" id="PPISEYH"/>
<name>F4PUC3_CACFS</name>
<proteinExistence type="predicted"/>
<gene>
    <name evidence="7" type="ORF">DFA_01724</name>
</gene>
<dbReference type="InterPro" id="IPR013083">
    <property type="entry name" value="Znf_RING/FYVE/PHD"/>
</dbReference>
<feature type="domain" description="RING-type" evidence="6">
    <location>
        <begin position="78"/>
        <end position="119"/>
    </location>
</feature>
<dbReference type="PROSITE" id="PS50089">
    <property type="entry name" value="ZF_RING_2"/>
    <property type="match status" value="1"/>
</dbReference>
<keyword evidence="8" id="KW-1185">Reference proteome</keyword>
<feature type="region of interest" description="Disordered" evidence="5">
    <location>
        <begin position="139"/>
        <end position="168"/>
    </location>
</feature>
<keyword evidence="1" id="KW-0479">Metal-binding</keyword>
<keyword evidence="3" id="KW-0862">Zinc</keyword>
<evidence type="ECO:0000313" key="8">
    <source>
        <dbReference type="Proteomes" id="UP000007797"/>
    </source>
</evidence>
<evidence type="ECO:0000256" key="2">
    <source>
        <dbReference type="ARBA" id="ARBA00022771"/>
    </source>
</evidence>
<dbReference type="RefSeq" id="XP_004359688.1">
    <property type="nucleotide sequence ID" value="XM_004359631.1"/>
</dbReference>
<dbReference type="GeneID" id="14873511"/>
<dbReference type="STRING" id="1054147.F4PUC3"/>
<dbReference type="PANTHER" id="PTHR15710:SF234">
    <property type="entry name" value="RING-TYPE DOMAIN-CONTAINING PROTEIN"/>
    <property type="match status" value="1"/>
</dbReference>
<evidence type="ECO:0000256" key="1">
    <source>
        <dbReference type="ARBA" id="ARBA00022723"/>
    </source>
</evidence>
<accession>F4PUC3</accession>
<dbReference type="Proteomes" id="UP000007797">
    <property type="component" value="Unassembled WGS sequence"/>
</dbReference>
<sequence>MSEQTNNEQGGGGRDLSGLMDQINAFQTLAQRNDEIDIERIKFILKHRPTPPISDYQFQELTEEVEITKRNKERIGDCSVCCCEFDLEDFAIKLPCKHYYHYDCITQWLKLHSSCPNCREIFGTDDYEYDDMRRHLDNHEKKQKNGGDPEEQDEDRSIQKQRSTNHYV</sequence>
<dbReference type="SUPFAM" id="SSF57850">
    <property type="entry name" value="RING/U-box"/>
    <property type="match status" value="1"/>
</dbReference>
<dbReference type="GO" id="GO:0008270">
    <property type="term" value="F:zinc ion binding"/>
    <property type="evidence" value="ECO:0007669"/>
    <property type="project" value="UniProtKB-KW"/>
</dbReference>
<evidence type="ECO:0000256" key="3">
    <source>
        <dbReference type="ARBA" id="ARBA00022833"/>
    </source>
</evidence>
<dbReference type="PANTHER" id="PTHR15710">
    <property type="entry name" value="E3 UBIQUITIN-PROTEIN LIGASE PRAJA"/>
    <property type="match status" value="1"/>
</dbReference>
<organism evidence="7 8">
    <name type="scientific">Cavenderia fasciculata</name>
    <name type="common">Slime mold</name>
    <name type="synonym">Dictyostelium fasciculatum</name>
    <dbReference type="NCBI Taxonomy" id="261658"/>
    <lineage>
        <taxon>Eukaryota</taxon>
        <taxon>Amoebozoa</taxon>
        <taxon>Evosea</taxon>
        <taxon>Eumycetozoa</taxon>
        <taxon>Dictyostelia</taxon>
        <taxon>Acytosteliales</taxon>
        <taxon>Cavenderiaceae</taxon>
        <taxon>Cavenderia</taxon>
    </lineage>
</organism>
<dbReference type="OrthoDB" id="15554at2759"/>
<evidence type="ECO:0000259" key="6">
    <source>
        <dbReference type="PROSITE" id="PS50089"/>
    </source>
</evidence>
<reference evidence="8" key="1">
    <citation type="journal article" date="2011" name="Genome Res.">
        <title>Phylogeny-wide analysis of social amoeba genomes highlights ancient origins for complex intercellular communication.</title>
        <authorList>
            <person name="Heidel A.J."/>
            <person name="Lawal H.M."/>
            <person name="Felder M."/>
            <person name="Schilde C."/>
            <person name="Helps N.R."/>
            <person name="Tunggal B."/>
            <person name="Rivero F."/>
            <person name="John U."/>
            <person name="Schleicher M."/>
            <person name="Eichinger L."/>
            <person name="Platzer M."/>
            <person name="Noegel A.A."/>
            <person name="Schaap P."/>
            <person name="Gloeckner G."/>
        </authorList>
    </citation>
    <scope>NUCLEOTIDE SEQUENCE [LARGE SCALE GENOMIC DNA]</scope>
    <source>
        <strain evidence="8">SH3</strain>
    </source>
</reference>
<evidence type="ECO:0000313" key="7">
    <source>
        <dbReference type="EMBL" id="EGG21838.1"/>
    </source>
</evidence>
<dbReference type="KEGG" id="dfa:DFA_01724"/>
<keyword evidence="2 4" id="KW-0863">Zinc-finger</keyword>